<name>Q6N657_RHOPA</name>
<dbReference type="EMBL" id="BX572601">
    <property type="protein sequence ID" value="CAE28203.1"/>
    <property type="molecule type" value="Genomic_DNA"/>
</dbReference>
<dbReference type="HOGENOM" id="CLU_2013502_0_0_5"/>
<dbReference type="STRING" id="258594.RPA2761"/>
<protein>
    <submittedName>
        <fullName evidence="1 2">Oxidoreductase</fullName>
    </submittedName>
</protein>
<dbReference type="InterPro" id="IPR036291">
    <property type="entry name" value="NAD(P)-bd_dom_sf"/>
</dbReference>
<sequence length="123" mass="12777">MEHPVSARLPHAEGANLVIGDLDAAAGNALVAELGAERTRFIVTDVSDFGSMKALIDGAVESDTIEPSLAINKLLSLRFVLRYGPGEFAVPLHAIAEGHCDVSPLISGTVGPAHGRPGVLPFL</sequence>
<accession>Q6N657</accession>
<dbReference type="EMBL" id="CP116810">
    <property type="protein sequence ID" value="WCL92927.1"/>
    <property type="molecule type" value="Genomic_DNA"/>
</dbReference>
<dbReference type="SUPFAM" id="SSF51735">
    <property type="entry name" value="NAD(P)-binding Rossmann-fold domains"/>
    <property type="match status" value="1"/>
</dbReference>
<keyword evidence="3" id="KW-1185">Reference proteome</keyword>
<evidence type="ECO:0000313" key="2">
    <source>
        <dbReference type="EMBL" id="WCL92927.1"/>
    </source>
</evidence>
<evidence type="ECO:0000313" key="1">
    <source>
        <dbReference type="EMBL" id="CAE28203.1"/>
    </source>
</evidence>
<reference evidence="1 3" key="2">
    <citation type="journal article" date="2004" name="Nat. Biotechnol.">
        <title>Complete genome sequence of the metabolically versatile photosynthetic bacterium Rhodopseudomonas palustris.</title>
        <authorList>
            <person name="Larimer F.W."/>
            <person name="Chain P."/>
            <person name="Hauser L."/>
            <person name="Lamerdin J."/>
            <person name="Malfatti S."/>
            <person name="Do L."/>
            <person name="Land M.L."/>
            <person name="Pelletier D.A."/>
            <person name="Beatty J.T."/>
            <person name="Lang A.S."/>
            <person name="Tabita F.R."/>
            <person name="Gibson J.L."/>
            <person name="Hanson T.E."/>
            <person name="Bobst C."/>
            <person name="Torres J.L."/>
            <person name="Peres C."/>
            <person name="Harrison F.H."/>
            <person name="Gibson J."/>
            <person name="Harwood C.S."/>
        </authorList>
    </citation>
    <scope>NUCLEOTIDE SEQUENCE [LARGE SCALE GENOMIC DNA]</scope>
    <source>
        <strain evidence="3">ATCC BAA-98 / CGA009</strain>
        <strain evidence="1">CGA009</strain>
    </source>
</reference>
<dbReference type="RefSeq" id="WP_011158312.1">
    <property type="nucleotide sequence ID" value="NZ_CP116810.1"/>
</dbReference>
<dbReference type="Proteomes" id="UP000001426">
    <property type="component" value="Chromosome"/>
</dbReference>
<dbReference type="eggNOG" id="COG1063">
    <property type="taxonomic scope" value="Bacteria"/>
</dbReference>
<dbReference type="GeneID" id="66893838"/>
<proteinExistence type="predicted"/>
<reference evidence="2" key="1">
    <citation type="submission" date="2003-07" db="EMBL/GenBank/DDBJ databases">
        <authorList>
            <consortium name="Rhodopseudomonas genome consortium"/>
            <person name="Larimer F."/>
            <person name="Harwood C."/>
        </authorList>
    </citation>
    <scope>NUCLEOTIDE SEQUENCE</scope>
    <source>
        <strain evidence="2">CGA009</strain>
    </source>
</reference>
<dbReference type="Gene3D" id="3.40.50.720">
    <property type="entry name" value="NAD(P)-binding Rossmann-like Domain"/>
    <property type="match status" value="1"/>
</dbReference>
<evidence type="ECO:0000313" key="3">
    <source>
        <dbReference type="Proteomes" id="UP000001426"/>
    </source>
</evidence>
<dbReference type="KEGG" id="rpa:TX73_014305"/>
<organism evidence="1">
    <name type="scientific">Rhodopseudomonas palustris (strain ATCC BAA-98 / CGA009)</name>
    <dbReference type="NCBI Taxonomy" id="258594"/>
    <lineage>
        <taxon>Bacteria</taxon>
        <taxon>Pseudomonadati</taxon>
        <taxon>Pseudomonadota</taxon>
        <taxon>Alphaproteobacteria</taxon>
        <taxon>Hyphomicrobiales</taxon>
        <taxon>Nitrobacteraceae</taxon>
        <taxon>Rhodopseudomonas</taxon>
    </lineage>
</organism>
<gene>
    <name evidence="1" type="ordered locus">RPA2761</name>
    <name evidence="2" type="ORF">TX73_014305</name>
</gene>
<dbReference type="AlphaFoldDB" id="Q6N657"/>
<reference evidence="2" key="3">
    <citation type="submission" date="2022-12" db="EMBL/GenBank/DDBJ databases">
        <title>Complete genome sequence of Rhodopseudomonas palustris CGA0092 and corrections to the R. palustris CGA009 genome sequence.</title>
        <authorList>
            <person name="Mazny B.R."/>
            <person name="Sheff O.F."/>
            <person name="LaSarre B."/>
            <person name="McKinlay A."/>
            <person name="McKinlay J.B."/>
        </authorList>
    </citation>
    <scope>NUCLEOTIDE SEQUENCE</scope>
    <source>
        <strain evidence="2">CGA009</strain>
    </source>
</reference>